<organism evidence="2 3">
    <name type="scientific">Parvicella tangerina</name>
    <dbReference type="NCBI Taxonomy" id="2829795"/>
    <lineage>
        <taxon>Bacteria</taxon>
        <taxon>Pseudomonadati</taxon>
        <taxon>Bacteroidota</taxon>
        <taxon>Flavobacteriia</taxon>
        <taxon>Flavobacteriales</taxon>
        <taxon>Parvicellaceae</taxon>
        <taxon>Parvicella</taxon>
    </lineage>
</organism>
<dbReference type="EMBL" id="OU015584">
    <property type="protein sequence ID" value="CAG5080987.1"/>
    <property type="molecule type" value="Genomic_DNA"/>
</dbReference>
<gene>
    <name evidence="2" type="ORF">CRYO30217_01505</name>
</gene>
<evidence type="ECO:0008006" key="4">
    <source>
        <dbReference type="Google" id="ProtNLM"/>
    </source>
</evidence>
<sequence>MMKFLLPSLLILSFLSSCDGADDSTENRVNEKDTTTVEEIEISEDEISLKEPPTPPGGFELIIPDTALLKKNYPKGNLTMTQGYQYLSAYYDSIAPKDSLEFYEQSQFLCHFYQEFEHGISYWKSSCGEEGGAQERITFPKIDDNIAKDFVNTLFYDPWNTWTTDLKYEADGAGCYYTIKQTTDKTIIDIWCGC</sequence>
<evidence type="ECO:0000313" key="3">
    <source>
        <dbReference type="Proteomes" id="UP000683507"/>
    </source>
</evidence>
<dbReference type="Proteomes" id="UP000683507">
    <property type="component" value="Chromosome"/>
</dbReference>
<evidence type="ECO:0000313" key="2">
    <source>
        <dbReference type="EMBL" id="CAG5080987.1"/>
    </source>
</evidence>
<name>A0A916NH83_9FLAO</name>
<keyword evidence="3" id="KW-1185">Reference proteome</keyword>
<proteinExistence type="predicted"/>
<accession>A0A916NH83</accession>
<dbReference type="RefSeq" id="WP_258541706.1">
    <property type="nucleotide sequence ID" value="NZ_OU015584.1"/>
</dbReference>
<evidence type="ECO:0000256" key="1">
    <source>
        <dbReference type="SAM" id="SignalP"/>
    </source>
</evidence>
<feature type="signal peptide" evidence="1">
    <location>
        <begin position="1"/>
        <end position="21"/>
    </location>
</feature>
<dbReference type="AlphaFoldDB" id="A0A916NH83"/>
<feature type="chain" id="PRO_5036698921" description="Lipoprotein" evidence="1">
    <location>
        <begin position="22"/>
        <end position="194"/>
    </location>
</feature>
<protein>
    <recommendedName>
        <fullName evidence="4">Lipoprotein</fullName>
    </recommendedName>
</protein>
<keyword evidence="1" id="KW-0732">Signal</keyword>
<dbReference type="KEGG" id="ptan:CRYO30217_01505"/>
<reference evidence="2" key="1">
    <citation type="submission" date="2021-04" db="EMBL/GenBank/DDBJ databases">
        <authorList>
            <person name="Rodrigo-Torres L."/>
            <person name="Arahal R. D."/>
            <person name="Lucena T."/>
        </authorList>
    </citation>
    <scope>NUCLEOTIDE SEQUENCE</scope>
    <source>
        <strain evidence="2">AS29M-1</strain>
    </source>
</reference>